<dbReference type="EMBL" id="LR877164">
    <property type="protein sequence ID" value="CAD2221202.1"/>
    <property type="molecule type" value="Genomic_DNA"/>
</dbReference>
<evidence type="ECO:0000313" key="2">
    <source>
        <dbReference type="Proteomes" id="UP000515908"/>
    </source>
</evidence>
<accession>A0A7G2CSL2</accession>
<keyword evidence="2" id="KW-1185">Reference proteome</keyword>
<dbReference type="Proteomes" id="UP000515908">
    <property type="component" value="Chromosome 20"/>
</dbReference>
<reference evidence="1 2" key="1">
    <citation type="submission" date="2020-08" db="EMBL/GenBank/DDBJ databases">
        <authorList>
            <person name="Newling K."/>
            <person name="Davey J."/>
            <person name="Forrester S."/>
        </authorList>
    </citation>
    <scope>NUCLEOTIDE SEQUENCE [LARGE SCALE GENOMIC DNA]</scope>
    <source>
        <strain evidence="2">Crithidia deanei Carvalho (ATCC PRA-265)</strain>
    </source>
</reference>
<evidence type="ECO:0000313" key="1">
    <source>
        <dbReference type="EMBL" id="CAD2221202.1"/>
    </source>
</evidence>
<dbReference type="AlphaFoldDB" id="A0A7G2CSL2"/>
<sequence length="269" mass="30073">MGNALITFFSIKSEYSRCPNVSTVLMRDARHPARSVAVCPCVAKDSVDSVQTSVNHDDSEAGSVSSTNDRSYIPRSHCYTLPCKQEVEDALSLTGLRDRSSTGHTRKNTTNIESVMGVCELEDNSSSVCNHNSLTDISELEEEEAQEEDDMGPMDCADAEVYYFKNDAHYADMDSIIFRSPPAVCYSSKQLWRAYVYGKGIWHQPRQELVPNTPLVFTSLLHELEAYCGQHYTQSVLAWRSTVKVGRRVNPAGTRPPPRTFITWDPCSS</sequence>
<gene>
    <name evidence="1" type="ORF">ADEAN_000873300</name>
</gene>
<dbReference type="VEuPathDB" id="TriTrypDB:ADEAN_000873300"/>
<name>A0A7G2CSL2_9TRYP</name>
<proteinExistence type="predicted"/>
<protein>
    <submittedName>
        <fullName evidence="1">Uncharacterized protein</fullName>
    </submittedName>
</protein>
<organism evidence="1 2">
    <name type="scientific">Angomonas deanei</name>
    <dbReference type="NCBI Taxonomy" id="59799"/>
    <lineage>
        <taxon>Eukaryota</taxon>
        <taxon>Discoba</taxon>
        <taxon>Euglenozoa</taxon>
        <taxon>Kinetoplastea</taxon>
        <taxon>Metakinetoplastina</taxon>
        <taxon>Trypanosomatida</taxon>
        <taxon>Trypanosomatidae</taxon>
        <taxon>Strigomonadinae</taxon>
        <taxon>Angomonas</taxon>
    </lineage>
</organism>